<comment type="subcellular location">
    <subcellularLocation>
        <location evidence="2">Cell membrane</location>
        <topology evidence="2">Multi-pass membrane protein</topology>
    </subcellularLocation>
</comment>
<feature type="transmembrane region" description="Helical" evidence="19">
    <location>
        <begin position="77"/>
        <end position="93"/>
    </location>
</feature>
<dbReference type="PANTHER" id="PTHR46382:SF1">
    <property type="entry name" value="PHOSPHATIDATE CYTIDYLYLTRANSFERASE"/>
    <property type="match status" value="1"/>
</dbReference>
<keyword evidence="11 18" id="KW-0812">Transmembrane</keyword>
<keyword evidence="10 18" id="KW-0808">Transferase</keyword>
<keyword evidence="13 19" id="KW-1133">Transmembrane helix</keyword>
<feature type="transmembrane region" description="Helical" evidence="19">
    <location>
        <begin position="20"/>
        <end position="42"/>
    </location>
</feature>
<comment type="similarity">
    <text evidence="5 18">Belongs to the CDS family.</text>
</comment>
<feature type="transmembrane region" description="Helical" evidence="19">
    <location>
        <begin position="130"/>
        <end position="148"/>
    </location>
</feature>
<feature type="transmembrane region" description="Helical" evidence="19">
    <location>
        <begin position="105"/>
        <end position="124"/>
    </location>
</feature>
<name>A0A7C3H0K0_9BACT</name>
<evidence type="ECO:0000256" key="1">
    <source>
        <dbReference type="ARBA" id="ARBA00001698"/>
    </source>
</evidence>
<keyword evidence="12 18" id="KW-0548">Nucleotidyltransferase</keyword>
<dbReference type="GO" id="GO:0016024">
    <property type="term" value="P:CDP-diacylglycerol biosynthetic process"/>
    <property type="evidence" value="ECO:0007669"/>
    <property type="project" value="UniProtKB-UniPathway"/>
</dbReference>
<gene>
    <name evidence="20" type="ORF">ENJ40_03370</name>
</gene>
<evidence type="ECO:0000256" key="14">
    <source>
        <dbReference type="ARBA" id="ARBA00023098"/>
    </source>
</evidence>
<keyword evidence="14" id="KW-0443">Lipid metabolism</keyword>
<evidence type="ECO:0000256" key="17">
    <source>
        <dbReference type="ARBA" id="ARBA00023264"/>
    </source>
</evidence>
<evidence type="ECO:0000256" key="19">
    <source>
        <dbReference type="SAM" id="Phobius"/>
    </source>
</evidence>
<dbReference type="UniPathway" id="UPA00557">
    <property type="reaction ID" value="UER00614"/>
</dbReference>
<evidence type="ECO:0000256" key="13">
    <source>
        <dbReference type="ARBA" id="ARBA00022989"/>
    </source>
</evidence>
<evidence type="ECO:0000256" key="15">
    <source>
        <dbReference type="ARBA" id="ARBA00023136"/>
    </source>
</evidence>
<dbReference type="PANTHER" id="PTHR46382">
    <property type="entry name" value="PHOSPHATIDATE CYTIDYLYLTRANSFERASE"/>
    <property type="match status" value="1"/>
</dbReference>
<evidence type="ECO:0000256" key="11">
    <source>
        <dbReference type="ARBA" id="ARBA00022692"/>
    </source>
</evidence>
<feature type="transmembrane region" description="Helical" evidence="19">
    <location>
        <begin position="169"/>
        <end position="188"/>
    </location>
</feature>
<feature type="transmembrane region" description="Helical" evidence="19">
    <location>
        <begin position="54"/>
        <end position="71"/>
    </location>
</feature>
<sequence length="257" mass="28808">MKNLILRVLTALFLLPPLLYLIWRGPLWALFGLSLLLGGHAFREWWEICRFPRGLFYISCGAYFGAFFLALKTLPGALWLLVALPTLYFLIHFRKEDFLGHFTRALSGLFYLFLGFWALFLLASKSRGDLLFLLAVVILEDTGAYFGGRLLGRSPFFPRISPRKTREGFLIGLMSGTLGGLAVNHWLGLFPWPLALFLSLALSLLSPVGDLLESMVKRSCGVKDSGRILPGHGGLLDRVDALIFAAPFFYAFLEVWG</sequence>
<accession>A0A7C3H0K0</accession>
<comment type="caution">
    <text evidence="20">The sequence shown here is derived from an EMBL/GenBank/DDBJ whole genome shotgun (WGS) entry which is preliminary data.</text>
</comment>
<evidence type="ECO:0000256" key="6">
    <source>
        <dbReference type="ARBA" id="ARBA00012487"/>
    </source>
</evidence>
<evidence type="ECO:0000256" key="2">
    <source>
        <dbReference type="ARBA" id="ARBA00004651"/>
    </source>
</evidence>
<evidence type="ECO:0000256" key="10">
    <source>
        <dbReference type="ARBA" id="ARBA00022679"/>
    </source>
</evidence>
<comment type="pathway">
    <text evidence="3 18">Phospholipid metabolism; CDP-diacylglycerol biosynthesis; CDP-diacylglycerol from sn-glycerol 3-phosphate: step 3/3.</text>
</comment>
<evidence type="ECO:0000256" key="12">
    <source>
        <dbReference type="ARBA" id="ARBA00022695"/>
    </source>
</evidence>
<keyword evidence="9" id="KW-0444">Lipid biosynthesis</keyword>
<evidence type="ECO:0000256" key="5">
    <source>
        <dbReference type="ARBA" id="ARBA00010185"/>
    </source>
</evidence>
<evidence type="ECO:0000256" key="8">
    <source>
        <dbReference type="ARBA" id="ARBA00022475"/>
    </source>
</evidence>
<dbReference type="GO" id="GO:0004605">
    <property type="term" value="F:phosphatidate cytidylyltransferase activity"/>
    <property type="evidence" value="ECO:0007669"/>
    <property type="project" value="UniProtKB-EC"/>
</dbReference>
<reference evidence="20" key="1">
    <citation type="journal article" date="2020" name="mSystems">
        <title>Genome- and Community-Level Interaction Insights into Carbon Utilization and Element Cycling Functions of Hydrothermarchaeota in Hydrothermal Sediment.</title>
        <authorList>
            <person name="Zhou Z."/>
            <person name="Liu Y."/>
            <person name="Xu W."/>
            <person name="Pan J."/>
            <person name="Luo Z.H."/>
            <person name="Li M."/>
        </authorList>
    </citation>
    <scope>NUCLEOTIDE SEQUENCE [LARGE SCALE GENOMIC DNA]</scope>
    <source>
        <strain evidence="20">HyVt-483</strain>
    </source>
</reference>
<dbReference type="AlphaFoldDB" id="A0A7C3H0K0"/>
<dbReference type="EC" id="2.7.7.41" evidence="6 18"/>
<evidence type="ECO:0000256" key="3">
    <source>
        <dbReference type="ARBA" id="ARBA00005119"/>
    </source>
</evidence>
<proteinExistence type="inferred from homology"/>
<keyword evidence="15 19" id="KW-0472">Membrane</keyword>
<evidence type="ECO:0000256" key="4">
    <source>
        <dbReference type="ARBA" id="ARBA00005189"/>
    </source>
</evidence>
<protein>
    <recommendedName>
        <fullName evidence="7 18">Phosphatidate cytidylyltransferase</fullName>
        <ecNumber evidence="6 18">2.7.7.41</ecNumber>
    </recommendedName>
</protein>
<comment type="pathway">
    <text evidence="4">Lipid metabolism.</text>
</comment>
<dbReference type="EMBL" id="DRMH01000037">
    <property type="protein sequence ID" value="HFC97486.1"/>
    <property type="molecule type" value="Genomic_DNA"/>
</dbReference>
<evidence type="ECO:0000256" key="9">
    <source>
        <dbReference type="ARBA" id="ARBA00022516"/>
    </source>
</evidence>
<dbReference type="Pfam" id="PF01148">
    <property type="entry name" value="CTP_transf_1"/>
    <property type="match status" value="1"/>
</dbReference>
<evidence type="ECO:0000256" key="7">
    <source>
        <dbReference type="ARBA" id="ARBA00019373"/>
    </source>
</evidence>
<comment type="catalytic activity">
    <reaction evidence="1 18">
        <text>a 1,2-diacyl-sn-glycero-3-phosphate + CTP + H(+) = a CDP-1,2-diacyl-sn-glycerol + diphosphate</text>
        <dbReference type="Rhea" id="RHEA:16229"/>
        <dbReference type="ChEBI" id="CHEBI:15378"/>
        <dbReference type="ChEBI" id="CHEBI:33019"/>
        <dbReference type="ChEBI" id="CHEBI:37563"/>
        <dbReference type="ChEBI" id="CHEBI:58332"/>
        <dbReference type="ChEBI" id="CHEBI:58608"/>
        <dbReference type="EC" id="2.7.7.41"/>
    </reaction>
</comment>
<dbReference type="Proteomes" id="UP000886043">
    <property type="component" value="Unassembled WGS sequence"/>
</dbReference>
<keyword evidence="17" id="KW-1208">Phospholipid metabolism</keyword>
<evidence type="ECO:0000256" key="18">
    <source>
        <dbReference type="RuleBase" id="RU003938"/>
    </source>
</evidence>
<keyword evidence="16" id="KW-0594">Phospholipid biosynthesis</keyword>
<evidence type="ECO:0000313" key="20">
    <source>
        <dbReference type="EMBL" id="HFC97486.1"/>
    </source>
</evidence>
<evidence type="ECO:0000256" key="16">
    <source>
        <dbReference type="ARBA" id="ARBA00023209"/>
    </source>
</evidence>
<keyword evidence="8" id="KW-1003">Cell membrane</keyword>
<dbReference type="GO" id="GO:0005886">
    <property type="term" value="C:plasma membrane"/>
    <property type="evidence" value="ECO:0007669"/>
    <property type="project" value="UniProtKB-SubCell"/>
</dbReference>
<organism evidence="20">
    <name type="scientific">Thermosulfurimonas dismutans</name>
    <dbReference type="NCBI Taxonomy" id="999894"/>
    <lineage>
        <taxon>Bacteria</taxon>
        <taxon>Pseudomonadati</taxon>
        <taxon>Thermodesulfobacteriota</taxon>
        <taxon>Thermodesulfobacteria</taxon>
        <taxon>Thermodesulfobacteriales</taxon>
        <taxon>Thermodesulfobacteriaceae</taxon>
        <taxon>Thermosulfurimonas</taxon>
    </lineage>
</organism>
<dbReference type="PROSITE" id="PS01315">
    <property type="entry name" value="CDS"/>
    <property type="match status" value="1"/>
</dbReference>
<dbReference type="InterPro" id="IPR000374">
    <property type="entry name" value="PC_trans"/>
</dbReference>